<accession>A0A9X2MAT3</accession>
<dbReference type="EMBL" id="JANKBY010000130">
    <property type="protein sequence ID" value="MCR1823323.1"/>
    <property type="molecule type" value="Genomic_DNA"/>
</dbReference>
<dbReference type="Gene3D" id="3.40.50.2000">
    <property type="entry name" value="Glycogen Phosphorylase B"/>
    <property type="match status" value="2"/>
</dbReference>
<evidence type="ECO:0000313" key="3">
    <source>
        <dbReference type="Proteomes" id="UP001140817"/>
    </source>
</evidence>
<dbReference type="RefSeq" id="WP_074429350.1">
    <property type="nucleotide sequence ID" value="NZ_JANKBY010000130.1"/>
</dbReference>
<dbReference type="Proteomes" id="UP001140817">
    <property type="component" value="Unassembled WGS sequence"/>
</dbReference>
<reference evidence="2" key="1">
    <citation type="submission" date="2022-07" db="EMBL/GenBank/DDBJ databases">
        <title>Enhanced cultured diversity of the mouse gut microbiota enables custom-made synthetic communities.</title>
        <authorList>
            <person name="Afrizal A."/>
        </authorList>
    </citation>
    <scope>NUCLEOTIDE SEQUENCE</scope>
    <source>
        <strain evidence="2">DSM 29186</strain>
    </source>
</reference>
<dbReference type="GO" id="GO:0016757">
    <property type="term" value="F:glycosyltransferase activity"/>
    <property type="evidence" value="ECO:0007669"/>
    <property type="project" value="InterPro"/>
</dbReference>
<sequence length="399" mass="46183">MKKDILIIMPSMFIGGAERSLIGLLDSIDYMKYNVDLFLNRHEGEFMSLIPNKVNLLPKIDEYTTFDRPIKDILFSKNFKYGIARLKAKLDVRKNIKSGNEGNVWSSMQFISNRIVPLLPEIDKEYDLAINFLGISDILGQKVKAKKKLAWVHTDYSKLIPIKKFDIDTYSKVDYIVNVSEICEKQFLNIYPMLKNKSLIIENVLAEKFIIYQSEQEIDDNNFIKNEDEIKLLSIGRFTDAKNFDNVPKICKHILQKGINVKWYIIGYGTDEAFIKNKIEQENMQDNVILLGKKENPYPYIKACDIYVQPSRYEGKSVSVREAQILNKPVIITNFETSKSQLTDGFDGIIVPMDNDGCAEGIYEVIKDKELQQRLIDNTKMTDYTNKQELEKIYALLED</sequence>
<dbReference type="PANTHER" id="PTHR12526:SF630">
    <property type="entry name" value="GLYCOSYLTRANSFERASE"/>
    <property type="match status" value="1"/>
</dbReference>
<dbReference type="InterPro" id="IPR001296">
    <property type="entry name" value="Glyco_trans_1"/>
</dbReference>
<protein>
    <submittedName>
        <fullName evidence="2">Glycosyltransferase</fullName>
    </submittedName>
</protein>
<dbReference type="PANTHER" id="PTHR12526">
    <property type="entry name" value="GLYCOSYLTRANSFERASE"/>
    <property type="match status" value="1"/>
</dbReference>
<proteinExistence type="predicted"/>
<evidence type="ECO:0000259" key="1">
    <source>
        <dbReference type="Pfam" id="PF00534"/>
    </source>
</evidence>
<evidence type="ECO:0000313" key="2">
    <source>
        <dbReference type="EMBL" id="MCR1823323.1"/>
    </source>
</evidence>
<keyword evidence="3" id="KW-1185">Reference proteome</keyword>
<name>A0A9X2MAT3_9FIRM</name>
<dbReference type="SUPFAM" id="SSF53756">
    <property type="entry name" value="UDP-Glycosyltransferase/glycogen phosphorylase"/>
    <property type="match status" value="1"/>
</dbReference>
<organism evidence="2 3">
    <name type="scientific">Terrisporobacter muris</name>
    <dbReference type="NCBI Taxonomy" id="2963284"/>
    <lineage>
        <taxon>Bacteria</taxon>
        <taxon>Bacillati</taxon>
        <taxon>Bacillota</taxon>
        <taxon>Clostridia</taxon>
        <taxon>Peptostreptococcales</taxon>
        <taxon>Peptostreptococcaceae</taxon>
        <taxon>Terrisporobacter</taxon>
    </lineage>
</organism>
<dbReference type="Pfam" id="PF00534">
    <property type="entry name" value="Glycos_transf_1"/>
    <property type="match status" value="1"/>
</dbReference>
<feature type="domain" description="Glycosyl transferase family 1" evidence="1">
    <location>
        <begin position="217"/>
        <end position="380"/>
    </location>
</feature>
<comment type="caution">
    <text evidence="2">The sequence shown here is derived from an EMBL/GenBank/DDBJ whole genome shotgun (WGS) entry which is preliminary data.</text>
</comment>
<dbReference type="AlphaFoldDB" id="A0A9X2MAT3"/>
<gene>
    <name evidence="2" type="ORF">NSA58_11035</name>
</gene>
<dbReference type="CDD" id="cd03811">
    <property type="entry name" value="GT4_GT28_WabH-like"/>
    <property type="match status" value="1"/>
</dbReference>